<reference evidence="2" key="2">
    <citation type="journal article" date="2009" name="Fungal Genet. Biol.">
        <title>The 2008 update of the Aspergillus nidulans genome annotation: a community effort.</title>
        <authorList>
            <person name="Wortman J.R."/>
            <person name="Gilsenan J.M."/>
            <person name="Joardar V."/>
            <person name="Deegan J."/>
            <person name="Clutterbuck J."/>
            <person name="Andersen M.R."/>
            <person name="Archer D."/>
            <person name="Bencina M."/>
            <person name="Braus G."/>
            <person name="Coutinho P."/>
            <person name="von Dohren H."/>
            <person name="Doonan J."/>
            <person name="Driessen A.J."/>
            <person name="Durek P."/>
            <person name="Espeso E."/>
            <person name="Fekete E."/>
            <person name="Flipphi M."/>
            <person name="Estrada C.G."/>
            <person name="Geysens S."/>
            <person name="Goldman G."/>
            <person name="de Groot P.W."/>
            <person name="Hansen K."/>
            <person name="Harris S.D."/>
            <person name="Heinekamp T."/>
            <person name="Helmstaedt K."/>
            <person name="Henrissat B."/>
            <person name="Hofmann G."/>
            <person name="Homan T."/>
            <person name="Horio T."/>
            <person name="Horiuchi H."/>
            <person name="James S."/>
            <person name="Jones M."/>
            <person name="Karaffa L."/>
            <person name="Karanyi Z."/>
            <person name="Kato M."/>
            <person name="Keller N."/>
            <person name="Kelly D.E."/>
            <person name="Kiel J.A."/>
            <person name="Kim J.M."/>
            <person name="van der Klei I.J."/>
            <person name="Klis F.M."/>
            <person name="Kovalchuk A."/>
            <person name="Krasevec N."/>
            <person name="Kubicek C.P."/>
            <person name="Liu B."/>
            <person name="Maccabe A."/>
            <person name="Meyer V."/>
            <person name="Mirabito P."/>
            <person name="Miskei M."/>
            <person name="Mos M."/>
            <person name="Mullins J."/>
            <person name="Nelson D.R."/>
            <person name="Nielsen J."/>
            <person name="Oakley B.R."/>
            <person name="Osmani S.A."/>
            <person name="Pakula T."/>
            <person name="Paszewski A."/>
            <person name="Paulsen I."/>
            <person name="Pilsyk S."/>
            <person name="Pocsi I."/>
            <person name="Punt P.J."/>
            <person name="Ram A.F."/>
            <person name="Ren Q."/>
            <person name="Robellet X."/>
            <person name="Robson G."/>
            <person name="Seiboth B."/>
            <person name="van Solingen P."/>
            <person name="Specht T."/>
            <person name="Sun J."/>
            <person name="Taheri-Talesh N."/>
            <person name="Takeshita N."/>
            <person name="Ussery D."/>
            <person name="vanKuyk P.A."/>
            <person name="Visser H."/>
            <person name="van de Vondervoort P.J."/>
            <person name="de Vries R.P."/>
            <person name="Walton J."/>
            <person name="Xiang X."/>
            <person name="Xiong Y."/>
            <person name="Zeng A.P."/>
            <person name="Brandt B.W."/>
            <person name="Cornell M.J."/>
            <person name="van den Hondel C.A."/>
            <person name="Visser J."/>
            <person name="Oliver S.G."/>
            <person name="Turner G."/>
        </authorList>
    </citation>
    <scope>GENOME REANNOTATION</scope>
    <source>
        <strain evidence="2">FGSC A4 / ATCC 38163 / CBS 112.46 / NRRL 194 / M139</strain>
    </source>
</reference>
<dbReference type="OMA" id="VHELCES"/>
<name>Q5B449_EMENI</name>
<gene>
    <name evidence="1" type="ORF">ANIA_04681</name>
</gene>
<dbReference type="AlphaFoldDB" id="Q5B449"/>
<dbReference type="HOGENOM" id="CLU_024519_0_0_1"/>
<dbReference type="GeneID" id="2872482"/>
<dbReference type="PANTHER" id="PTHR38119">
    <property type="entry name" value="BTB DOMAIN-CONTAINING PROTEIN-RELATED"/>
    <property type="match status" value="1"/>
</dbReference>
<keyword evidence="2" id="KW-1185">Reference proteome</keyword>
<sequence length="479" mass="52950">MNLVGSSAHKYGMLEIQSYYDSQCAIDETSICSFPVWPEKTRHIWSNVFKIFYDLPPILDNDGYNSILENCQALAELAEELQSAEVVCPAINKTLLGFDQQLYRVIAQNPIDWVTLAVRIQSAPIFQESMVHLVGKWSLIKESDRELLPQNIRTLCNQKIHDLNAIKKTIELRIVNSLPRPRSDSPQYRETSNYFGWMALTFYQQWLCESFAEGRNHHAPDGGAAFYRAIAAGGDFYLNKLDQDISQFSASFGANAGSNKGLRELEKDLNELKKGMKGLVSDLLVSHAKYDSAILGELPYLTCCNVSEEEMPPAKATFGVEIGSQVQEFRNTLAFLPSNSDTHTFFPSAPVPNMGVASAGAMVGFNNNLANNYPLNPGLQNDNPNMFTFNAFNQQSTDTTLMWDNTVGFSSPSLNNGGPLPSISEITDTNSIYQAQTQSQTQFDDGTDLGGSLNMFDVPLLTDGGGYAQHGNDGSMAFL</sequence>
<dbReference type="EMBL" id="BN001303">
    <property type="protein sequence ID" value="CBF77010.1"/>
    <property type="molecule type" value="Genomic_DNA"/>
</dbReference>
<dbReference type="VEuPathDB" id="FungiDB:AN4681"/>
<organism evidence="1 2">
    <name type="scientific">Emericella nidulans (strain FGSC A4 / ATCC 38163 / CBS 112.46 / NRRL 194 / M139)</name>
    <name type="common">Aspergillus nidulans</name>
    <dbReference type="NCBI Taxonomy" id="227321"/>
    <lineage>
        <taxon>Eukaryota</taxon>
        <taxon>Fungi</taxon>
        <taxon>Dikarya</taxon>
        <taxon>Ascomycota</taxon>
        <taxon>Pezizomycotina</taxon>
        <taxon>Eurotiomycetes</taxon>
        <taxon>Eurotiomycetidae</taxon>
        <taxon>Eurotiales</taxon>
        <taxon>Aspergillaceae</taxon>
        <taxon>Aspergillus</taxon>
        <taxon>Aspergillus subgen. Nidulantes</taxon>
    </lineage>
</organism>
<dbReference type="KEGG" id="ani:ANIA_04681"/>
<dbReference type="Proteomes" id="UP000000560">
    <property type="component" value="Chromosome III"/>
</dbReference>
<accession>C8VAZ7</accession>
<proteinExistence type="predicted"/>
<dbReference type="eggNOG" id="ENOG502SP6B">
    <property type="taxonomic scope" value="Eukaryota"/>
</dbReference>
<accession>Q5B449</accession>
<dbReference type="InParanoid" id="Q5B449"/>
<dbReference type="OrthoDB" id="2129688at2759"/>
<reference evidence="2" key="1">
    <citation type="journal article" date="2005" name="Nature">
        <title>Sequencing of Aspergillus nidulans and comparative analysis with A. fumigatus and A. oryzae.</title>
        <authorList>
            <person name="Galagan J.E."/>
            <person name="Calvo S.E."/>
            <person name="Cuomo C."/>
            <person name="Ma L.J."/>
            <person name="Wortman J.R."/>
            <person name="Batzoglou S."/>
            <person name="Lee S.I."/>
            <person name="Basturkmen M."/>
            <person name="Spevak C.C."/>
            <person name="Clutterbuck J."/>
            <person name="Kapitonov V."/>
            <person name="Jurka J."/>
            <person name="Scazzocchio C."/>
            <person name="Farman M."/>
            <person name="Butler J."/>
            <person name="Purcell S."/>
            <person name="Harris S."/>
            <person name="Braus G.H."/>
            <person name="Draht O."/>
            <person name="Busch S."/>
            <person name="D'Enfert C."/>
            <person name="Bouchier C."/>
            <person name="Goldman G.H."/>
            <person name="Bell-Pedersen D."/>
            <person name="Griffiths-Jones S."/>
            <person name="Doonan J.H."/>
            <person name="Yu J."/>
            <person name="Vienken K."/>
            <person name="Pain A."/>
            <person name="Freitag M."/>
            <person name="Selker E.U."/>
            <person name="Archer D.B."/>
            <person name="Penalva M.A."/>
            <person name="Oakley B.R."/>
            <person name="Momany M."/>
            <person name="Tanaka T."/>
            <person name="Kumagai T."/>
            <person name="Asai K."/>
            <person name="Machida M."/>
            <person name="Nierman W.C."/>
            <person name="Denning D.W."/>
            <person name="Caddick M."/>
            <person name="Hynes M."/>
            <person name="Paoletti M."/>
            <person name="Fischer R."/>
            <person name="Miller B."/>
            <person name="Dyer P."/>
            <person name="Sachs M.S."/>
            <person name="Osmani S.A."/>
            <person name="Birren B.W."/>
        </authorList>
    </citation>
    <scope>NUCLEOTIDE SEQUENCE [LARGE SCALE GENOMIC DNA]</scope>
    <source>
        <strain evidence="2">FGSC A4 / ATCC 38163 / CBS 112.46 / NRRL 194 / M139</strain>
    </source>
</reference>
<evidence type="ECO:0000313" key="2">
    <source>
        <dbReference type="Proteomes" id="UP000000560"/>
    </source>
</evidence>
<protein>
    <submittedName>
        <fullName evidence="1">Uncharacterized protein</fullName>
    </submittedName>
</protein>
<evidence type="ECO:0000313" key="1">
    <source>
        <dbReference type="EMBL" id="CBF77010.1"/>
    </source>
</evidence>
<dbReference type="RefSeq" id="XP_662285.1">
    <property type="nucleotide sequence ID" value="XM_657193.1"/>
</dbReference>
<dbReference type="PANTHER" id="PTHR38119:SF2">
    <property type="entry name" value="TRANSCRIPTION FACTOR DOMAIN-CONTAINING PROTEIN"/>
    <property type="match status" value="1"/>
</dbReference>